<keyword evidence="4" id="KW-0539">Nucleus</keyword>
<dbReference type="PANTHER" id="PTHR13859:SF11">
    <property type="entry name" value="GRUNGE, ISOFORM J"/>
    <property type="match status" value="1"/>
</dbReference>
<dbReference type="Proteomes" id="UP001237642">
    <property type="component" value="Unassembled WGS sequence"/>
</dbReference>
<dbReference type="GO" id="GO:0003714">
    <property type="term" value="F:transcription corepressor activity"/>
    <property type="evidence" value="ECO:0007669"/>
    <property type="project" value="TreeGrafter"/>
</dbReference>
<dbReference type="Pfam" id="PF24662">
    <property type="entry name" value="DUF7650"/>
    <property type="match status" value="1"/>
</dbReference>
<dbReference type="Pfam" id="PF25826">
    <property type="entry name" value="DUF7952"/>
    <property type="match status" value="1"/>
</dbReference>
<dbReference type="PANTHER" id="PTHR13859">
    <property type="entry name" value="ATROPHIN-RELATED"/>
    <property type="match status" value="1"/>
</dbReference>
<feature type="compositionally biased region" description="Polar residues" evidence="5">
    <location>
        <begin position="665"/>
        <end position="677"/>
    </location>
</feature>
<name>A0AAD8MWI4_9APIA</name>
<keyword evidence="9" id="KW-1185">Reference proteome</keyword>
<sequence>MVSPEVNQNGDNIDNISAEQLLPIDSSYACGVFGESKLLPRIGDEYLAQIPSFLSGPEYDCYLKRLIDAEKKDHVPFDFWLGLSVPVTWNNYVNKANENIKNAKQGFSFASVRETIDSYQGSSYSLIPGVCGDAWNDIEKTSFLLGVHIFKKKFVHLKRFIGSKKMGDVLLFYYSKFYSSIEYNRWSTCRKGRRRKCVSGQLLISGLRQQELVSRLLSRVSEECQKALIEVTKTYAKKDVSLIEYVFSIKSMVGLETFVDAVGIGKGKEDLTSMDIGPVRIPIGKACSYLTCTEIVNFLTGGYRLSKAQSSDLFWEAVWPLLLGRGWQSEKPKNQAYVPDVLDKISSEPELLKLPTENDEGKKKDEDRWIEEIKEPQNLHKKRQCCLQPQKSICDMDDRKFTVVDTSLDNGIFLKFREPRTLPMDISKKKIVPKDGDQGTSNSPTNISDCAHNMLMARETNSTARDKITSDTGKFFDSSSDQLVHSNVPDSMNPVRNAKKQKTLYEDQQSRKPVDIHLRQKLKRSNLNTSTSVTKRYRTIAACSEEIGSSRSTIPLLPEFGDHVRVCCSDIHDPNKKASIQASLSKDSLASTNSRKGSPCGSTGGSQENTQSRMFPDSNLPQQPVDFPNSFILTNSANMQNDITSTRQDDFCKTSADISAPEQPPNINSRRQSTRNRPPTARALEALVNGDLTAKKKRR</sequence>
<dbReference type="InterPro" id="IPR057712">
    <property type="entry name" value="DUF7952"/>
</dbReference>
<comment type="subcellular location">
    <subcellularLocation>
        <location evidence="1">Nucleus</location>
    </subcellularLocation>
</comment>
<comment type="caution">
    <text evidence="8">The sequence shown here is derived from an EMBL/GenBank/DDBJ whole genome shotgun (WGS) entry which is preliminary data.</text>
</comment>
<protein>
    <recommendedName>
        <fullName evidence="10">SANT domain-containing protein</fullName>
    </recommendedName>
</protein>
<evidence type="ECO:0000313" key="9">
    <source>
        <dbReference type="Proteomes" id="UP001237642"/>
    </source>
</evidence>
<keyword evidence="2" id="KW-0805">Transcription regulation</keyword>
<keyword evidence="3" id="KW-0804">Transcription</keyword>
<evidence type="ECO:0000259" key="7">
    <source>
        <dbReference type="Pfam" id="PF25826"/>
    </source>
</evidence>
<feature type="region of interest" description="Disordered" evidence="5">
    <location>
        <begin position="654"/>
        <end position="699"/>
    </location>
</feature>
<dbReference type="InterPro" id="IPR056067">
    <property type="entry name" value="DUF7650"/>
</dbReference>
<feature type="domain" description="DUF7650" evidence="6">
    <location>
        <begin position="293"/>
        <end position="338"/>
    </location>
</feature>
<evidence type="ECO:0008006" key="10">
    <source>
        <dbReference type="Google" id="ProtNLM"/>
    </source>
</evidence>
<dbReference type="GO" id="GO:0005634">
    <property type="term" value="C:nucleus"/>
    <property type="evidence" value="ECO:0007669"/>
    <property type="project" value="UniProtKB-SubCell"/>
</dbReference>
<dbReference type="EMBL" id="JAUIZM010000004">
    <property type="protein sequence ID" value="KAK1387604.1"/>
    <property type="molecule type" value="Genomic_DNA"/>
</dbReference>
<organism evidence="8 9">
    <name type="scientific">Heracleum sosnowskyi</name>
    <dbReference type="NCBI Taxonomy" id="360622"/>
    <lineage>
        <taxon>Eukaryota</taxon>
        <taxon>Viridiplantae</taxon>
        <taxon>Streptophyta</taxon>
        <taxon>Embryophyta</taxon>
        <taxon>Tracheophyta</taxon>
        <taxon>Spermatophyta</taxon>
        <taxon>Magnoliopsida</taxon>
        <taxon>eudicotyledons</taxon>
        <taxon>Gunneridae</taxon>
        <taxon>Pentapetalae</taxon>
        <taxon>asterids</taxon>
        <taxon>campanulids</taxon>
        <taxon>Apiales</taxon>
        <taxon>Apiaceae</taxon>
        <taxon>Apioideae</taxon>
        <taxon>apioid superclade</taxon>
        <taxon>Tordylieae</taxon>
        <taxon>Tordyliinae</taxon>
        <taxon>Heracleum</taxon>
    </lineage>
</organism>
<evidence type="ECO:0000256" key="5">
    <source>
        <dbReference type="SAM" id="MobiDB-lite"/>
    </source>
</evidence>
<evidence type="ECO:0000256" key="2">
    <source>
        <dbReference type="ARBA" id="ARBA00023015"/>
    </source>
</evidence>
<reference evidence="8" key="1">
    <citation type="submission" date="2023-02" db="EMBL/GenBank/DDBJ databases">
        <title>Genome of toxic invasive species Heracleum sosnowskyi carries increased number of genes despite the absence of recent whole-genome duplications.</title>
        <authorList>
            <person name="Schelkunov M."/>
            <person name="Shtratnikova V."/>
            <person name="Makarenko M."/>
            <person name="Klepikova A."/>
            <person name="Omelchenko D."/>
            <person name="Novikova G."/>
            <person name="Obukhova E."/>
            <person name="Bogdanov V."/>
            <person name="Penin A."/>
            <person name="Logacheva M."/>
        </authorList>
    </citation>
    <scope>NUCLEOTIDE SEQUENCE</scope>
    <source>
        <strain evidence="8">Hsosn_3</strain>
        <tissue evidence="8">Leaf</tissue>
    </source>
</reference>
<proteinExistence type="predicted"/>
<dbReference type="AlphaFoldDB" id="A0AAD8MWI4"/>
<gene>
    <name evidence="8" type="ORF">POM88_015782</name>
</gene>
<feature type="compositionally biased region" description="Polar residues" evidence="5">
    <location>
        <begin position="582"/>
        <end position="596"/>
    </location>
</feature>
<evidence type="ECO:0000259" key="6">
    <source>
        <dbReference type="Pfam" id="PF24662"/>
    </source>
</evidence>
<reference evidence="8" key="2">
    <citation type="submission" date="2023-05" db="EMBL/GenBank/DDBJ databases">
        <authorList>
            <person name="Schelkunov M.I."/>
        </authorList>
    </citation>
    <scope>NUCLEOTIDE SEQUENCE</scope>
    <source>
        <strain evidence="8">Hsosn_3</strain>
        <tissue evidence="8">Leaf</tissue>
    </source>
</reference>
<evidence type="ECO:0000256" key="4">
    <source>
        <dbReference type="ARBA" id="ARBA00023242"/>
    </source>
</evidence>
<evidence type="ECO:0000313" key="8">
    <source>
        <dbReference type="EMBL" id="KAK1387604.1"/>
    </source>
</evidence>
<accession>A0AAD8MWI4</accession>
<evidence type="ECO:0000256" key="1">
    <source>
        <dbReference type="ARBA" id="ARBA00004123"/>
    </source>
</evidence>
<feature type="domain" description="DUF7952" evidence="7">
    <location>
        <begin position="135"/>
        <end position="265"/>
    </location>
</feature>
<evidence type="ECO:0000256" key="3">
    <source>
        <dbReference type="ARBA" id="ARBA00023163"/>
    </source>
</evidence>
<feature type="region of interest" description="Disordered" evidence="5">
    <location>
        <begin position="582"/>
        <end position="630"/>
    </location>
</feature>